<proteinExistence type="inferred from homology"/>
<sequence>MQLDTAQKRFEGLSVLSRNGKRVNGLFRLLSHRPLWEKGLKRISSNKGAETPGIDGVKFTQIGPANIEASITSIFGGTYKPTPVRRVYIPKANGKLRPLGIPTVRDRLIQEVVRSILDEIYEPIFSDHSHGFRKGRSCHTALHGILSKWPGTKWLIEVDIKGYFDNMDHSVMLNLLRKRIDDEKFISLIESMLKAGYLEDWKFHDTYSGTPQGGIISPLLANIYLHELDMLMIGIIKNFNKGKTRSLKHDYKLVCYRIARTRKKLVLAQAANDAEEVSRLTSLIDALHKQQLSMPATDPMDPEFRRLRYVRYADDFLMGVIGSKEDCRQILKAVTAFLETELKLQISEEKSGIRNASDGSIFLGHSVQTCTSSKVIKTRSGKHRRVTMRRTMNSIIQLSVPRNKIVAFAKRQEYGHYELRYPLHRARFLHCDSSEIILAYNAEMRGFANFYSLAYDVKSKLNSLYFLWKGSLLKTFANKHKVSVSKVASRLRLGPARYGVVITVGKKVIERRLWRLAEIETKPIRYASMDAKPVIHSLMYNESGLERRFSAQECAECGETTGPFESHHVNHLRRKTPTGTLDKMLSARNRKTVSLCRKCHLSIHAGVLPDNRIQK</sequence>
<reference evidence="4 5" key="1">
    <citation type="journal article" date="2023" name="PLoS ONE">
        <title>Complete genome assembly of Hawai'i environmental nontuberculous mycobacteria reveals unexpected co-isolation with methylobacteria.</title>
        <authorList>
            <person name="Hendrix J."/>
            <person name="Epperson L.E."/>
            <person name="Tong E.I."/>
            <person name="Chan Y.L."/>
            <person name="Hasan N.A."/>
            <person name="Dawrs S.N."/>
            <person name="Norton G.J."/>
            <person name="Virdi R."/>
            <person name="Crooks J.L."/>
            <person name="Chan E.D."/>
            <person name="Honda J.R."/>
            <person name="Strong M."/>
        </authorList>
    </citation>
    <scope>NUCLEOTIDE SEQUENCE [LARGE SCALE GENOMIC DNA]</scope>
    <source>
        <strain evidence="4 5">NJH_HI01</strain>
    </source>
</reference>
<dbReference type="EMBL" id="JAQYXL010000001">
    <property type="protein sequence ID" value="MEN3230532.1"/>
    <property type="molecule type" value="Genomic_DNA"/>
</dbReference>
<dbReference type="CDD" id="cd00085">
    <property type="entry name" value="HNHc"/>
    <property type="match status" value="1"/>
</dbReference>
<dbReference type="Proteomes" id="UP001404845">
    <property type="component" value="Unassembled WGS sequence"/>
</dbReference>
<dbReference type="Pfam" id="PF00078">
    <property type="entry name" value="RVT_1"/>
    <property type="match status" value="1"/>
</dbReference>
<dbReference type="InterPro" id="IPR003615">
    <property type="entry name" value="HNH_nuc"/>
</dbReference>
<feature type="domain" description="Reverse transcriptase" evidence="2">
    <location>
        <begin position="70"/>
        <end position="367"/>
    </location>
</feature>
<dbReference type="CDD" id="cd01651">
    <property type="entry name" value="RT_G2_intron"/>
    <property type="match status" value="1"/>
</dbReference>
<keyword evidence="4" id="KW-0548">Nucleotidyltransferase</keyword>
<dbReference type="InterPro" id="IPR000477">
    <property type="entry name" value="RT_dom"/>
</dbReference>
<dbReference type="EMBL" id="JAQYXL010000001">
    <property type="protein sequence ID" value="MEN3228735.1"/>
    <property type="molecule type" value="Genomic_DNA"/>
</dbReference>
<gene>
    <name evidence="3" type="ORF">PUR21_13995</name>
    <name evidence="4" type="ORF">PUR21_23390</name>
</gene>
<organism evidence="4 5">
    <name type="scientific">Methylorubrum rhodesianum</name>
    <dbReference type="NCBI Taxonomy" id="29427"/>
    <lineage>
        <taxon>Bacteria</taxon>
        <taxon>Pseudomonadati</taxon>
        <taxon>Pseudomonadota</taxon>
        <taxon>Alphaproteobacteria</taxon>
        <taxon>Hyphomicrobiales</taxon>
        <taxon>Methylobacteriaceae</taxon>
        <taxon>Methylorubrum</taxon>
    </lineage>
</organism>
<reference evidence="4" key="2">
    <citation type="submission" date="2023-02" db="EMBL/GenBank/DDBJ databases">
        <authorList>
            <person name="Hendrix J."/>
        </authorList>
    </citation>
    <scope>NUCLEOTIDE SEQUENCE</scope>
    <source>
        <strain evidence="4">NJH_HI01</strain>
    </source>
</reference>
<evidence type="ECO:0000313" key="3">
    <source>
        <dbReference type="EMBL" id="MEN3228735.1"/>
    </source>
</evidence>
<evidence type="ECO:0000256" key="1">
    <source>
        <dbReference type="ARBA" id="ARBA00034120"/>
    </source>
</evidence>
<dbReference type="PANTHER" id="PTHR34047:SF8">
    <property type="entry name" value="PROTEIN YKFC"/>
    <property type="match status" value="1"/>
</dbReference>
<dbReference type="InterPro" id="IPR024937">
    <property type="entry name" value="Domain_X"/>
</dbReference>
<evidence type="ECO:0000259" key="2">
    <source>
        <dbReference type="PROSITE" id="PS50878"/>
    </source>
</evidence>
<dbReference type="InterPro" id="IPR043502">
    <property type="entry name" value="DNA/RNA_pol_sf"/>
</dbReference>
<name>A0ABU9ZGX9_9HYPH</name>
<keyword evidence="5" id="KW-1185">Reference proteome</keyword>
<dbReference type="InterPro" id="IPR051083">
    <property type="entry name" value="GrpII_Intron_Splice-Mob/Def"/>
</dbReference>
<dbReference type="GO" id="GO:0003964">
    <property type="term" value="F:RNA-directed DNA polymerase activity"/>
    <property type="evidence" value="ECO:0007669"/>
    <property type="project" value="UniProtKB-KW"/>
</dbReference>
<protein>
    <submittedName>
        <fullName evidence="4">Reverse transcriptase domain-containing protein</fullName>
    </submittedName>
</protein>
<dbReference type="Pfam" id="PF21368">
    <property type="entry name" value="AI2M-like_HNH"/>
    <property type="match status" value="1"/>
</dbReference>
<accession>A0ABU9ZGX9</accession>
<keyword evidence="4" id="KW-0808">Transferase</keyword>
<keyword evidence="4" id="KW-0695">RNA-directed DNA polymerase</keyword>
<evidence type="ECO:0000313" key="5">
    <source>
        <dbReference type="Proteomes" id="UP001404845"/>
    </source>
</evidence>
<dbReference type="PANTHER" id="PTHR34047">
    <property type="entry name" value="NUCLEAR INTRON MATURASE 1, MITOCHONDRIAL-RELATED"/>
    <property type="match status" value="1"/>
</dbReference>
<dbReference type="RefSeq" id="WP_194939358.1">
    <property type="nucleotide sequence ID" value="NZ_JAQYXL010000001.1"/>
</dbReference>
<comment type="similarity">
    <text evidence="1">Belongs to the bacterial reverse transcriptase family.</text>
</comment>
<dbReference type="InterPro" id="IPR049030">
    <property type="entry name" value="AI2M-like_HNH"/>
</dbReference>
<comment type="caution">
    <text evidence="4">The sequence shown here is derived from an EMBL/GenBank/DDBJ whole genome shotgun (WGS) entry which is preliminary data.</text>
</comment>
<evidence type="ECO:0000313" key="4">
    <source>
        <dbReference type="EMBL" id="MEN3230532.1"/>
    </source>
</evidence>
<dbReference type="Pfam" id="PF01348">
    <property type="entry name" value="Intron_maturas2"/>
    <property type="match status" value="1"/>
</dbReference>
<dbReference type="SUPFAM" id="SSF56672">
    <property type="entry name" value="DNA/RNA polymerases"/>
    <property type="match status" value="1"/>
</dbReference>
<dbReference type="PROSITE" id="PS50878">
    <property type="entry name" value="RT_POL"/>
    <property type="match status" value="1"/>
</dbReference>